<sequence length="473" mass="53851">MIKKTGEIYSINKQVIFVNFKNKVPDKNTFLRTIVGEKENVFLVADHLGDGNISAIAIKLQLSLKLKDKVVIGEKISVPLTKEIFGRVFNVLYEPIDDKKEVKSKDNIEVFSKSGSYEDFEMKNKTIFTGIRMIDLLFPIHEGSSTGIFGSAGVGKSVLIQELINNVTKKILIKKDDSNKKETKALFVGIGERTREGIELIEELENKELIDRMVVFMAQMNELPGARYLMPHVALATSEYIRDDLKNDVVIFMDNTFRYIQAANEISSLLKNKTSQRGYQPTLTKDIADIQERIYSNKNGVISSFQCIYIPADDETDPSIIAVYQHLATKLFLSVKRASESLYPAIDPVTSSTIYLNKDFVSEKHFEVATKTKKMISQYETLKRTVEVIGFQALNLNEKEIFNRGEKLNYYLTQNFHVVEKFTGKSGAKIDLEKTILEFERILNGELDHVPSQLFLYKNSLEEVLNDFKNVSN</sequence>
<dbReference type="Gene3D" id="3.40.50.300">
    <property type="entry name" value="P-loop containing nucleotide triphosphate hydrolases"/>
    <property type="match status" value="1"/>
</dbReference>
<dbReference type="SUPFAM" id="SSF47917">
    <property type="entry name" value="C-terminal domain of alpha and beta subunits of F1 ATP synthase"/>
    <property type="match status" value="1"/>
</dbReference>
<dbReference type="InterPro" id="IPR000194">
    <property type="entry name" value="ATPase_F1/V1/A1_a/bsu_nucl-bd"/>
</dbReference>
<dbReference type="AlphaFoldDB" id="A0A4R0XVD1"/>
<keyword evidence="10" id="KW-0066">ATP synthesis</keyword>
<dbReference type="InterPro" id="IPR050053">
    <property type="entry name" value="ATPase_alpha/beta_chains"/>
</dbReference>
<evidence type="ECO:0000256" key="4">
    <source>
        <dbReference type="ARBA" id="ARBA00022741"/>
    </source>
</evidence>
<dbReference type="InterPro" id="IPR055190">
    <property type="entry name" value="ATP-synt_VA_C"/>
</dbReference>
<evidence type="ECO:0000256" key="1">
    <source>
        <dbReference type="ARBA" id="ARBA00004370"/>
    </source>
</evidence>
<proteinExistence type="inferred from homology"/>
<evidence type="ECO:0000256" key="8">
    <source>
        <dbReference type="ARBA" id="ARBA00023136"/>
    </source>
</evidence>
<dbReference type="Pfam" id="PF00006">
    <property type="entry name" value="ATP-synt_ab"/>
    <property type="match status" value="1"/>
</dbReference>
<evidence type="ECO:0000313" key="13">
    <source>
        <dbReference type="EMBL" id="TCG11692.1"/>
    </source>
</evidence>
<reference evidence="13 14" key="1">
    <citation type="submission" date="2018-02" db="EMBL/GenBank/DDBJ databases">
        <title>Mycoplasma marinum and Mycoplasma todarodis sp. nov., moderately halophilic and psychrotolerant mycoplasmas isolated from cephalopods.</title>
        <authorList>
            <person name="Viver T."/>
        </authorList>
    </citation>
    <scope>NUCLEOTIDE SEQUENCE [LARGE SCALE GENOMIC DNA]</scope>
    <source>
        <strain evidence="13 14">PE</strain>
    </source>
</reference>
<dbReference type="Proteomes" id="UP000294192">
    <property type="component" value="Unassembled WGS sequence"/>
</dbReference>
<protein>
    <submittedName>
        <fullName evidence="13">F0F1 ATP synthase subunit beta</fullName>
    </submittedName>
</protein>
<gene>
    <name evidence="13" type="ORF">C4B24_00875</name>
</gene>
<evidence type="ECO:0000256" key="10">
    <source>
        <dbReference type="ARBA" id="ARBA00023310"/>
    </source>
</evidence>
<evidence type="ECO:0000256" key="6">
    <source>
        <dbReference type="ARBA" id="ARBA00022967"/>
    </source>
</evidence>
<dbReference type="PANTHER" id="PTHR15184:SF71">
    <property type="entry name" value="ATP SYNTHASE SUBUNIT BETA, MITOCHONDRIAL"/>
    <property type="match status" value="1"/>
</dbReference>
<evidence type="ECO:0000313" key="14">
    <source>
        <dbReference type="Proteomes" id="UP000294192"/>
    </source>
</evidence>
<dbReference type="Gene3D" id="2.40.10.170">
    <property type="match status" value="1"/>
</dbReference>
<dbReference type="InterPro" id="IPR027417">
    <property type="entry name" value="P-loop_NTPase"/>
</dbReference>
<keyword evidence="9" id="KW-0139">CF(1)</keyword>
<evidence type="ECO:0000256" key="3">
    <source>
        <dbReference type="ARBA" id="ARBA00022448"/>
    </source>
</evidence>
<dbReference type="Pfam" id="PF22919">
    <property type="entry name" value="ATP-synt_VA_C"/>
    <property type="match status" value="1"/>
</dbReference>
<evidence type="ECO:0000259" key="12">
    <source>
        <dbReference type="Pfam" id="PF22919"/>
    </source>
</evidence>
<dbReference type="Gene3D" id="1.10.1140.10">
    <property type="entry name" value="Bovine Mitochondrial F1-atpase, Atp Synthase Beta Chain, Chain D, domain 3"/>
    <property type="match status" value="1"/>
</dbReference>
<keyword evidence="6" id="KW-1278">Translocase</keyword>
<evidence type="ECO:0000256" key="9">
    <source>
        <dbReference type="ARBA" id="ARBA00023196"/>
    </source>
</evidence>
<evidence type="ECO:0000259" key="11">
    <source>
        <dbReference type="Pfam" id="PF00006"/>
    </source>
</evidence>
<name>A0A4R0XVD1_9MOLU</name>
<dbReference type="GO" id="GO:0045259">
    <property type="term" value="C:proton-transporting ATP synthase complex"/>
    <property type="evidence" value="ECO:0007669"/>
    <property type="project" value="UniProtKB-KW"/>
</dbReference>
<dbReference type="OrthoDB" id="9801639at2"/>
<feature type="domain" description="ATP synthase A/B type C-terminal" evidence="12">
    <location>
        <begin position="359"/>
        <end position="423"/>
    </location>
</feature>
<dbReference type="PANTHER" id="PTHR15184">
    <property type="entry name" value="ATP SYNTHASE"/>
    <property type="match status" value="1"/>
</dbReference>
<feature type="domain" description="ATPase F1/V1/A1 complex alpha/beta subunit nucleotide-binding" evidence="11">
    <location>
        <begin position="130"/>
        <end position="352"/>
    </location>
</feature>
<comment type="similarity">
    <text evidence="2">Belongs to the ATPase alpha/beta chains family.</text>
</comment>
<evidence type="ECO:0000256" key="2">
    <source>
        <dbReference type="ARBA" id="ARBA00008936"/>
    </source>
</evidence>
<keyword evidence="7" id="KW-0406">Ion transport</keyword>
<keyword evidence="5" id="KW-0067">ATP-binding</keyword>
<evidence type="ECO:0000256" key="7">
    <source>
        <dbReference type="ARBA" id="ARBA00023065"/>
    </source>
</evidence>
<keyword evidence="4" id="KW-0547">Nucleotide-binding</keyword>
<organism evidence="13 14">
    <name type="scientific">Mycoplasma marinum</name>
    <dbReference type="NCBI Taxonomy" id="1937190"/>
    <lineage>
        <taxon>Bacteria</taxon>
        <taxon>Bacillati</taxon>
        <taxon>Mycoplasmatota</taxon>
        <taxon>Mollicutes</taxon>
        <taxon>Mycoplasmataceae</taxon>
        <taxon>Mycoplasma</taxon>
    </lineage>
</organism>
<dbReference type="EMBL" id="PSZO01000003">
    <property type="protein sequence ID" value="TCG11692.1"/>
    <property type="molecule type" value="Genomic_DNA"/>
</dbReference>
<comment type="caution">
    <text evidence="13">The sequence shown here is derived from an EMBL/GenBank/DDBJ whole genome shotgun (WGS) entry which is preliminary data.</text>
</comment>
<keyword evidence="8" id="KW-0472">Membrane</keyword>
<dbReference type="GO" id="GO:0005524">
    <property type="term" value="F:ATP binding"/>
    <property type="evidence" value="ECO:0007669"/>
    <property type="project" value="UniProtKB-KW"/>
</dbReference>
<dbReference type="SUPFAM" id="SSF52540">
    <property type="entry name" value="P-loop containing nucleoside triphosphate hydrolases"/>
    <property type="match status" value="1"/>
</dbReference>
<keyword evidence="3" id="KW-0813">Transport</keyword>
<comment type="subcellular location">
    <subcellularLocation>
        <location evidence="1">Membrane</location>
    </subcellularLocation>
</comment>
<keyword evidence="14" id="KW-1185">Reference proteome</keyword>
<accession>A0A4R0XVD1</accession>
<evidence type="ECO:0000256" key="5">
    <source>
        <dbReference type="ARBA" id="ARBA00022840"/>
    </source>
</evidence>
<dbReference type="GO" id="GO:0046933">
    <property type="term" value="F:proton-transporting ATP synthase activity, rotational mechanism"/>
    <property type="evidence" value="ECO:0007669"/>
    <property type="project" value="TreeGrafter"/>
</dbReference>
<dbReference type="RefSeq" id="WP_131598428.1">
    <property type="nucleotide sequence ID" value="NZ_CBDBYK010000001.1"/>
</dbReference>
<dbReference type="InterPro" id="IPR024034">
    <property type="entry name" value="ATPase_F1/V1_b/a_C"/>
</dbReference>